<evidence type="ECO:0000256" key="2">
    <source>
        <dbReference type="ARBA" id="ARBA00022670"/>
    </source>
</evidence>
<dbReference type="PROSITE" id="PS00501">
    <property type="entry name" value="SPASE_I_1"/>
    <property type="match status" value="1"/>
</dbReference>
<dbReference type="PANTHER" id="PTHR12383">
    <property type="entry name" value="PROTEASE FAMILY S26 MITOCHONDRIAL INNER MEMBRANE PROTEASE-RELATED"/>
    <property type="match status" value="1"/>
</dbReference>
<evidence type="ECO:0000259" key="7">
    <source>
        <dbReference type="Pfam" id="PF10502"/>
    </source>
</evidence>
<dbReference type="PANTHER" id="PTHR12383:SF16">
    <property type="entry name" value="MITOCHONDRIAL INNER MEMBRANE PROTEASE SUBUNIT 1"/>
    <property type="match status" value="1"/>
</dbReference>
<feature type="active site" evidence="6">
    <location>
        <position position="77"/>
    </location>
</feature>
<reference evidence="8 9" key="1">
    <citation type="submission" date="2020-08" db="EMBL/GenBank/DDBJ databases">
        <title>Sequencing the genomes of 1000 actinobacteria strains.</title>
        <authorList>
            <person name="Klenk H.-P."/>
        </authorList>
    </citation>
    <scope>NUCLEOTIDE SEQUENCE [LARGE SCALE GENOMIC DNA]</scope>
    <source>
        <strain evidence="8 9">DSM 43768</strain>
    </source>
</reference>
<dbReference type="SUPFAM" id="SSF51306">
    <property type="entry name" value="LexA/Signal peptidase"/>
    <property type="match status" value="1"/>
</dbReference>
<organism evidence="8 9">
    <name type="scientific">Nonomuraea rubra</name>
    <dbReference type="NCBI Taxonomy" id="46180"/>
    <lineage>
        <taxon>Bacteria</taxon>
        <taxon>Bacillati</taxon>
        <taxon>Actinomycetota</taxon>
        <taxon>Actinomycetes</taxon>
        <taxon>Streptosporangiales</taxon>
        <taxon>Streptosporangiaceae</taxon>
        <taxon>Nonomuraea</taxon>
    </lineage>
</organism>
<dbReference type="InterPro" id="IPR000223">
    <property type="entry name" value="Pept_S26A_signal_pept_1"/>
</dbReference>
<dbReference type="InterPro" id="IPR036286">
    <property type="entry name" value="LexA/Signal_pep-like_sf"/>
</dbReference>
<proteinExistence type="inferred from homology"/>
<dbReference type="PRINTS" id="PR00727">
    <property type="entry name" value="LEADERPTASE"/>
</dbReference>
<dbReference type="GO" id="GO:0005886">
    <property type="term" value="C:plasma membrane"/>
    <property type="evidence" value="ECO:0007669"/>
    <property type="project" value="UniProtKB-SubCell"/>
</dbReference>
<feature type="domain" description="Peptidase S26" evidence="7">
    <location>
        <begin position="95"/>
        <end position="130"/>
    </location>
</feature>
<keyword evidence="2" id="KW-0645">Protease</keyword>
<protein>
    <submittedName>
        <fullName evidence="8">Signal peptidase I</fullName>
        <ecNumber evidence="8">3.4.21.89</ecNumber>
    </submittedName>
</protein>
<evidence type="ECO:0000313" key="8">
    <source>
        <dbReference type="EMBL" id="MBB6548505.1"/>
    </source>
</evidence>
<comment type="caution">
    <text evidence="8">The sequence shown here is derived from an EMBL/GenBank/DDBJ whole genome shotgun (WGS) entry which is preliminary data.</text>
</comment>
<keyword evidence="4" id="KW-0472">Membrane</keyword>
<dbReference type="EMBL" id="JACHMI010000001">
    <property type="protein sequence ID" value="MBB6548505.1"/>
    <property type="molecule type" value="Genomic_DNA"/>
</dbReference>
<feature type="active site" evidence="6">
    <location>
        <position position="35"/>
    </location>
</feature>
<dbReference type="Pfam" id="PF10502">
    <property type="entry name" value="Peptidase_S26"/>
    <property type="match status" value="2"/>
</dbReference>
<accession>A0A7X0TYQ3</accession>
<evidence type="ECO:0000256" key="6">
    <source>
        <dbReference type="PIRSR" id="PIRSR600223-1"/>
    </source>
</evidence>
<evidence type="ECO:0000256" key="4">
    <source>
        <dbReference type="ARBA" id="ARBA00023136"/>
    </source>
</evidence>
<gene>
    <name evidence="8" type="ORF">HD593_003300</name>
</gene>
<evidence type="ECO:0000313" key="9">
    <source>
        <dbReference type="Proteomes" id="UP000565579"/>
    </source>
</evidence>
<dbReference type="EC" id="3.4.21.89" evidence="8"/>
<evidence type="ECO:0000256" key="5">
    <source>
        <dbReference type="ARBA" id="ARBA00038445"/>
    </source>
</evidence>
<dbReference type="GO" id="GO:0004252">
    <property type="term" value="F:serine-type endopeptidase activity"/>
    <property type="evidence" value="ECO:0007669"/>
    <property type="project" value="InterPro"/>
</dbReference>
<sequence length="152" mass="16405">MRRAFLAAAFGLAGLALLAVRLRATYLVVRVRGDSMAPALAHGDRLLSRRTHLAALRNGQIAVVLSPRPDGSRFLVKRVAALPGDPVPAVVREVVADDVVPAGRFVLIGDNAEVSFDSREHGFFDAGDLRAVTIRKLEPQHGRRRREAGVVA</sequence>
<dbReference type="Proteomes" id="UP000565579">
    <property type="component" value="Unassembled WGS sequence"/>
</dbReference>
<evidence type="ECO:0000256" key="3">
    <source>
        <dbReference type="ARBA" id="ARBA00022801"/>
    </source>
</evidence>
<dbReference type="CDD" id="cd06462">
    <property type="entry name" value="Peptidase_S24_S26"/>
    <property type="match status" value="1"/>
</dbReference>
<dbReference type="AlphaFoldDB" id="A0A7X0TYQ3"/>
<dbReference type="Gene3D" id="2.10.109.10">
    <property type="entry name" value="Umud Fragment, subunit A"/>
    <property type="match status" value="1"/>
</dbReference>
<evidence type="ECO:0000256" key="1">
    <source>
        <dbReference type="ARBA" id="ARBA00004401"/>
    </source>
</evidence>
<name>A0A7X0TYQ3_9ACTN</name>
<dbReference type="RefSeq" id="WP_185102985.1">
    <property type="nucleotide sequence ID" value="NZ_JACHMI010000001.1"/>
</dbReference>
<comment type="subcellular location">
    <subcellularLocation>
        <location evidence="1">Cell membrane</location>
        <topology evidence="1">Single-pass type II membrane protein</topology>
    </subcellularLocation>
</comment>
<dbReference type="InterPro" id="IPR052064">
    <property type="entry name" value="Mito_IMP1_subunit"/>
</dbReference>
<comment type="similarity">
    <text evidence="5">Belongs to the peptidase S26 family. IMP1 subfamily.</text>
</comment>
<dbReference type="InterPro" id="IPR019533">
    <property type="entry name" value="Peptidase_S26"/>
</dbReference>
<dbReference type="InterPro" id="IPR019756">
    <property type="entry name" value="Pept_S26A_signal_pept_1_Ser-AS"/>
</dbReference>
<dbReference type="GO" id="GO:0006465">
    <property type="term" value="P:signal peptide processing"/>
    <property type="evidence" value="ECO:0007669"/>
    <property type="project" value="InterPro"/>
</dbReference>
<feature type="domain" description="Peptidase S26" evidence="7">
    <location>
        <begin position="9"/>
        <end position="90"/>
    </location>
</feature>
<keyword evidence="9" id="KW-1185">Reference proteome</keyword>
<dbReference type="GO" id="GO:0009003">
    <property type="term" value="F:signal peptidase activity"/>
    <property type="evidence" value="ECO:0007669"/>
    <property type="project" value="UniProtKB-EC"/>
</dbReference>
<keyword evidence="3 8" id="KW-0378">Hydrolase</keyword>